<evidence type="ECO:0000313" key="3">
    <source>
        <dbReference type="EMBL" id="CAD8409096.1"/>
    </source>
</evidence>
<reference evidence="3" key="1">
    <citation type="submission" date="2021-01" db="EMBL/GenBank/DDBJ databases">
        <authorList>
            <person name="Corre E."/>
            <person name="Pelletier E."/>
            <person name="Niang G."/>
            <person name="Scheremetjew M."/>
            <person name="Finn R."/>
            <person name="Kale V."/>
            <person name="Holt S."/>
            <person name="Cochrane G."/>
            <person name="Meng A."/>
            <person name="Brown T."/>
            <person name="Cohen L."/>
        </authorList>
    </citation>
    <scope>NUCLEOTIDE SEQUENCE</scope>
    <source>
        <strain evidence="3">CCAP1064/1</strain>
    </source>
</reference>
<dbReference type="InterPro" id="IPR025114">
    <property type="entry name" value="D27-like_C"/>
</dbReference>
<evidence type="ECO:0000259" key="2">
    <source>
        <dbReference type="Pfam" id="PF13225"/>
    </source>
</evidence>
<proteinExistence type="predicted"/>
<feature type="region of interest" description="Disordered" evidence="1">
    <location>
        <begin position="189"/>
        <end position="210"/>
    </location>
</feature>
<accession>A0A7S0C1W2</accession>
<dbReference type="AlphaFoldDB" id="A0A7S0C1W2"/>
<feature type="domain" description="Beta-carotene isomerase D27-like C-terminal" evidence="2">
    <location>
        <begin position="82"/>
        <end position="162"/>
    </location>
</feature>
<dbReference type="GO" id="GO:0005506">
    <property type="term" value="F:iron ion binding"/>
    <property type="evidence" value="ECO:0007669"/>
    <property type="project" value="InterPro"/>
</dbReference>
<dbReference type="PANTHER" id="PTHR33591">
    <property type="entry name" value="BETA-CAROTENE ISOMERASE D27"/>
    <property type="match status" value="1"/>
</dbReference>
<dbReference type="PANTHER" id="PTHR33591:SF2">
    <property type="entry name" value="BETA-CAROTENE ISOMERASE D27"/>
    <property type="match status" value="1"/>
</dbReference>
<name>A0A7S0C1W2_9STRA</name>
<evidence type="ECO:0000256" key="1">
    <source>
        <dbReference type="SAM" id="MobiDB-lite"/>
    </source>
</evidence>
<dbReference type="Pfam" id="PF13225">
    <property type="entry name" value="D27-like_C"/>
    <property type="match status" value="1"/>
</dbReference>
<feature type="compositionally biased region" description="Polar residues" evidence="1">
    <location>
        <begin position="195"/>
        <end position="204"/>
    </location>
</feature>
<sequence length="210" mass="22984">MAEKVGVDSSLPKDDFQGLMELTAALNARYSDRLQVQQIAQEVLRACFPKWLPPQFAFLFAGPFPKFSSRMNAWATALCGVWLMGECEINDCEIDGGGIGEKQGVLVKRCRFMEESGCASVCVNSCKIPTQAFFADDMGLPLTMTPDYETGECQFSFGLTPTCEGEFDAKNTPCLSRCPSLGGMRKWHSRADSGRLTSPNTASPCSLMDD</sequence>
<protein>
    <recommendedName>
        <fullName evidence="2">Beta-carotene isomerase D27-like C-terminal domain-containing protein</fullName>
    </recommendedName>
</protein>
<organism evidence="3">
    <name type="scientific">Proboscia inermis</name>
    <dbReference type="NCBI Taxonomy" id="420281"/>
    <lineage>
        <taxon>Eukaryota</taxon>
        <taxon>Sar</taxon>
        <taxon>Stramenopiles</taxon>
        <taxon>Ochrophyta</taxon>
        <taxon>Bacillariophyta</taxon>
        <taxon>Coscinodiscophyceae</taxon>
        <taxon>Rhizosoleniophycidae</taxon>
        <taxon>Rhizosoleniales</taxon>
        <taxon>Rhizosoleniaceae</taxon>
        <taxon>Proboscia</taxon>
    </lineage>
</organism>
<dbReference type="EMBL" id="HBEL01010987">
    <property type="protein sequence ID" value="CAD8409096.1"/>
    <property type="molecule type" value="Transcribed_RNA"/>
</dbReference>
<dbReference type="InterPro" id="IPR038938">
    <property type="entry name" value="D27-like"/>
</dbReference>
<gene>
    <name evidence="3" type="ORF">PINE0816_LOCUS5218</name>
</gene>